<dbReference type="PANTHER" id="PTHR31072">
    <property type="entry name" value="TRANSCRIPTION FACTOR TCP4-RELATED"/>
    <property type="match status" value="1"/>
</dbReference>
<keyword evidence="2" id="KW-0805">Transcription regulation</keyword>
<evidence type="ECO:0000256" key="4">
    <source>
        <dbReference type="ARBA" id="ARBA00023163"/>
    </source>
</evidence>
<accession>A0A835HBM0</accession>
<dbReference type="PROSITE" id="PS51369">
    <property type="entry name" value="TCP"/>
    <property type="match status" value="1"/>
</dbReference>
<keyword evidence="4" id="KW-0804">Transcription</keyword>
<comment type="subcellular location">
    <subcellularLocation>
        <location evidence="1">Nucleus</location>
    </subcellularLocation>
</comment>
<keyword evidence="3" id="KW-0238">DNA-binding</keyword>
<reference evidence="8 9" key="1">
    <citation type="submission" date="2020-10" db="EMBL/GenBank/DDBJ databases">
        <title>The Coptis chinensis genome and diversification of protoberbering-type alkaloids.</title>
        <authorList>
            <person name="Wang B."/>
            <person name="Shu S."/>
            <person name="Song C."/>
            <person name="Liu Y."/>
        </authorList>
    </citation>
    <scope>NUCLEOTIDE SEQUENCE [LARGE SCALE GENOMIC DNA]</scope>
    <source>
        <strain evidence="8">HL-2020</strain>
        <tissue evidence="8">Leaf</tissue>
    </source>
</reference>
<dbReference type="GO" id="GO:0003700">
    <property type="term" value="F:DNA-binding transcription factor activity"/>
    <property type="evidence" value="ECO:0007669"/>
    <property type="project" value="InterPro"/>
</dbReference>
<dbReference type="PROSITE" id="PS51370">
    <property type="entry name" value="R"/>
    <property type="match status" value="1"/>
</dbReference>
<feature type="domain" description="R" evidence="7">
    <location>
        <begin position="248"/>
        <end position="265"/>
    </location>
</feature>
<dbReference type="AlphaFoldDB" id="A0A835HBM0"/>
<evidence type="ECO:0000256" key="1">
    <source>
        <dbReference type="ARBA" id="ARBA00004123"/>
    </source>
</evidence>
<dbReference type="PANTHER" id="PTHR31072:SF87">
    <property type="entry name" value="TRANSCRIPTION FACTOR TCP12"/>
    <property type="match status" value="1"/>
</dbReference>
<organism evidence="8 9">
    <name type="scientific">Coptis chinensis</name>
    <dbReference type="NCBI Taxonomy" id="261450"/>
    <lineage>
        <taxon>Eukaryota</taxon>
        <taxon>Viridiplantae</taxon>
        <taxon>Streptophyta</taxon>
        <taxon>Embryophyta</taxon>
        <taxon>Tracheophyta</taxon>
        <taxon>Spermatophyta</taxon>
        <taxon>Magnoliopsida</taxon>
        <taxon>Ranunculales</taxon>
        <taxon>Ranunculaceae</taxon>
        <taxon>Coptidoideae</taxon>
        <taxon>Coptis</taxon>
    </lineage>
</organism>
<dbReference type="Proteomes" id="UP000631114">
    <property type="component" value="Unassembled WGS sequence"/>
</dbReference>
<dbReference type="InterPro" id="IPR017887">
    <property type="entry name" value="TF_TCP_subgr"/>
</dbReference>
<dbReference type="EMBL" id="JADFTS010000008">
    <property type="protein sequence ID" value="KAF9595317.1"/>
    <property type="molecule type" value="Genomic_DNA"/>
</dbReference>
<evidence type="ECO:0000256" key="5">
    <source>
        <dbReference type="ARBA" id="ARBA00023242"/>
    </source>
</evidence>
<dbReference type="GO" id="GO:0043565">
    <property type="term" value="F:sequence-specific DNA binding"/>
    <property type="evidence" value="ECO:0007669"/>
    <property type="project" value="TreeGrafter"/>
</dbReference>
<dbReference type="OrthoDB" id="1896834at2759"/>
<dbReference type="GO" id="GO:0005634">
    <property type="term" value="C:nucleus"/>
    <property type="evidence" value="ECO:0007669"/>
    <property type="project" value="UniProtKB-SubCell"/>
</dbReference>
<evidence type="ECO:0000259" key="6">
    <source>
        <dbReference type="PROSITE" id="PS51369"/>
    </source>
</evidence>
<dbReference type="GO" id="GO:2000032">
    <property type="term" value="P:regulation of secondary shoot formation"/>
    <property type="evidence" value="ECO:0007669"/>
    <property type="project" value="TreeGrafter"/>
</dbReference>
<comment type="caution">
    <text evidence="8">The sequence shown here is derived from an EMBL/GenBank/DDBJ whole genome shotgun (WGS) entry which is preliminary data.</text>
</comment>
<keyword evidence="9" id="KW-1185">Reference proteome</keyword>
<protein>
    <submittedName>
        <fullName evidence="8">Uncharacterized protein</fullName>
    </submittedName>
</protein>
<evidence type="ECO:0000259" key="7">
    <source>
        <dbReference type="PROSITE" id="PS51370"/>
    </source>
</evidence>
<dbReference type="InterPro" id="IPR017888">
    <property type="entry name" value="CYC/TB1_R_domain"/>
</dbReference>
<dbReference type="InterPro" id="IPR005333">
    <property type="entry name" value="Transcription_factor_TCP"/>
</dbReference>
<feature type="domain" description="TCP" evidence="6">
    <location>
        <begin position="118"/>
        <end position="176"/>
    </location>
</feature>
<evidence type="ECO:0000313" key="9">
    <source>
        <dbReference type="Proteomes" id="UP000631114"/>
    </source>
</evidence>
<dbReference type="Pfam" id="PF03634">
    <property type="entry name" value="TCP"/>
    <property type="match status" value="1"/>
</dbReference>
<evidence type="ECO:0000313" key="8">
    <source>
        <dbReference type="EMBL" id="KAF9595317.1"/>
    </source>
</evidence>
<keyword evidence="5" id="KW-0539">Nucleus</keyword>
<proteinExistence type="predicted"/>
<name>A0A835HBM0_9MAGN</name>
<evidence type="ECO:0000256" key="3">
    <source>
        <dbReference type="ARBA" id="ARBA00023125"/>
    </source>
</evidence>
<gene>
    <name evidence="8" type="ORF">IFM89_038469</name>
</gene>
<evidence type="ECO:0000256" key="2">
    <source>
        <dbReference type="ARBA" id="ARBA00023015"/>
    </source>
</evidence>
<sequence length="434" mass="48694">MLSRLFDSDISPTFPISSSLFDINTEDDVHFLQHHHLPHLLSTHFSQEHEVSFFNRDTPDETIAESEINNMEVFKIKDTAMNKEINDNSGGGGSVASVRKIKKGFTLGGKTTKKRLLKKDRHSKIVTAQGPRDRRMRLSLDIARRFFALQDMLAFDKASKTVEWLLTKSKAAIKELSKIVYEEKLSSIGSVKSASSTSECEVVSGNDEMVNNEDLEQVNISSGRPLSRISKEKRTRQTRKATFHPLAKESRAKARARARKRTVAKMWTRSQQYQEVRVHNLQQLQSLTGFDIGQESGSHSHDFKSSLDVVTEVELSSHSLDCQGCIQDIVDESYAITNKSSSSSFFDSHQDMEISQGIASNNNNYPKFWDIDSAGTASSYCSIMNMSLSSGNLDEQIVGSFPQTASGNTLQSPFADSQFCRSWESYGDRSLCQR</sequence>